<sequence length="45" mass="5154">MNRLHQHSTDKITSISVVEIEPIASRYRNKKGKPEFALKVMLISS</sequence>
<name>A0A0H3NNB8_YERE1</name>
<dbReference type="AlphaFoldDB" id="A0A0H3NNB8"/>
<evidence type="ECO:0000313" key="1">
    <source>
        <dbReference type="EMBL" id="CBY25862.1"/>
    </source>
</evidence>
<organism evidence="1 2">
    <name type="scientific">Yersinia enterocolitica subsp. palearctica serotype O:3 (strain DSM 13030 / CIP 106945 / Y11)</name>
    <dbReference type="NCBI Taxonomy" id="930944"/>
    <lineage>
        <taxon>Bacteria</taxon>
        <taxon>Pseudomonadati</taxon>
        <taxon>Pseudomonadota</taxon>
        <taxon>Gammaproteobacteria</taxon>
        <taxon>Enterobacterales</taxon>
        <taxon>Yersiniaceae</taxon>
        <taxon>Yersinia</taxon>
    </lineage>
</organism>
<dbReference type="PATRIC" id="fig|930944.6.peg.2304"/>
<accession>A0A0H3NNB8</accession>
<dbReference type="Proteomes" id="UP000008084">
    <property type="component" value="Chromosome"/>
</dbReference>
<gene>
    <name evidence="1" type="ordered locus">Y11_23191</name>
</gene>
<dbReference type="EMBL" id="FR729477">
    <property type="protein sequence ID" value="CBY25862.1"/>
    <property type="molecule type" value="Genomic_DNA"/>
</dbReference>
<evidence type="ECO:0000313" key="2">
    <source>
        <dbReference type="Proteomes" id="UP000008084"/>
    </source>
</evidence>
<proteinExistence type="predicted"/>
<dbReference type="HOGENOM" id="CLU_3207193_0_0_6"/>
<reference evidence="1 2" key="1">
    <citation type="journal article" date="2011" name="J. Bacteriol.">
        <title>Complete genome sequence of Yersinia enterocolitica subsp. palearctica serogroup O:3.</title>
        <authorList>
            <person name="Batzilla J."/>
            <person name="Hoper D."/>
            <person name="Antonenka U."/>
            <person name="Heesemann J."/>
            <person name="Rakin A."/>
        </authorList>
    </citation>
    <scope>NUCLEOTIDE SEQUENCE [LARGE SCALE GENOMIC DNA]</scope>
    <source>
        <strain evidence="2">DSM 13030 / CIP 106945 / Y11</strain>
    </source>
</reference>
<protein>
    <submittedName>
        <fullName evidence="1">Uncharacterized protein</fullName>
    </submittedName>
</protein>
<dbReference type="KEGG" id="yey:Y11_23191"/>